<comment type="caution">
    <text evidence="9">The sequence shown here is derived from an EMBL/GenBank/DDBJ whole genome shotgun (WGS) entry which is preliminary data.</text>
</comment>
<dbReference type="PANTHER" id="PTHR36923">
    <property type="entry name" value="FERREDOXIN"/>
    <property type="match status" value="1"/>
</dbReference>
<evidence type="ECO:0000256" key="1">
    <source>
        <dbReference type="ARBA" id="ARBA00001927"/>
    </source>
</evidence>
<dbReference type="RefSeq" id="WP_184387583.1">
    <property type="nucleotide sequence ID" value="NZ_BAAAJD010000177.1"/>
</dbReference>
<keyword evidence="10" id="KW-1185">Reference proteome</keyword>
<dbReference type="SUPFAM" id="SSF54862">
    <property type="entry name" value="4Fe-4S ferredoxins"/>
    <property type="match status" value="1"/>
</dbReference>
<dbReference type="GO" id="GO:0009055">
    <property type="term" value="F:electron transfer activity"/>
    <property type="evidence" value="ECO:0007669"/>
    <property type="project" value="UniProtKB-UniRule"/>
</dbReference>
<dbReference type="GO" id="GO:0005506">
    <property type="term" value="F:iron ion binding"/>
    <property type="evidence" value="ECO:0007669"/>
    <property type="project" value="UniProtKB-UniRule"/>
</dbReference>
<keyword evidence="5 8" id="KW-0408">Iron</keyword>
<dbReference type="AlphaFoldDB" id="A0A7W8QGW1"/>
<dbReference type="Gene3D" id="3.30.70.20">
    <property type="match status" value="1"/>
</dbReference>
<evidence type="ECO:0000256" key="7">
    <source>
        <dbReference type="ARBA" id="ARBA00023291"/>
    </source>
</evidence>
<evidence type="ECO:0000313" key="10">
    <source>
        <dbReference type="Proteomes" id="UP000572635"/>
    </source>
</evidence>
<accession>A0A7W8QGW1</accession>
<proteinExistence type="predicted"/>
<dbReference type="Pfam" id="PF13459">
    <property type="entry name" value="Fer4_15"/>
    <property type="match status" value="1"/>
</dbReference>
<evidence type="ECO:0000256" key="4">
    <source>
        <dbReference type="ARBA" id="ARBA00022982"/>
    </source>
</evidence>
<comment type="cofactor">
    <cofactor evidence="1">
        <name>[3Fe-4S] cluster</name>
        <dbReference type="ChEBI" id="CHEBI:21137"/>
    </cofactor>
</comment>
<keyword evidence="7" id="KW-0003">3Fe-4S</keyword>
<name>A0A7W8QGW1_9ACTN</name>
<dbReference type="InterPro" id="IPR001080">
    <property type="entry name" value="3Fe4S_ferredoxin"/>
</dbReference>
<dbReference type="InterPro" id="IPR051269">
    <property type="entry name" value="Fe-S_cluster_ET"/>
</dbReference>
<gene>
    <name evidence="9" type="ORF">HDA36_000108</name>
</gene>
<keyword evidence="6 8" id="KW-0411">Iron-sulfur</keyword>
<evidence type="ECO:0000256" key="2">
    <source>
        <dbReference type="ARBA" id="ARBA00022448"/>
    </source>
</evidence>
<evidence type="ECO:0000313" key="9">
    <source>
        <dbReference type="EMBL" id="MBB5430024.1"/>
    </source>
</evidence>
<dbReference type="PRINTS" id="PR00352">
    <property type="entry name" value="3FE4SFRDOXIN"/>
</dbReference>
<sequence>MRIHVDMDLCQSHGQCAFAAPEVFSFDGDDNLVHAETAGESLRDALERAAAACPVRAIRIDGPAHEAATGEPVA</sequence>
<protein>
    <recommendedName>
        <fullName evidence="8">Ferredoxin</fullName>
    </recommendedName>
</protein>
<dbReference type="GO" id="GO:0051538">
    <property type="term" value="F:3 iron, 4 sulfur cluster binding"/>
    <property type="evidence" value="ECO:0007669"/>
    <property type="project" value="UniProtKB-KW"/>
</dbReference>
<evidence type="ECO:0000256" key="6">
    <source>
        <dbReference type="ARBA" id="ARBA00023014"/>
    </source>
</evidence>
<comment type="function">
    <text evidence="8">Ferredoxins are iron-sulfur proteins that transfer electrons in a wide variety of metabolic reactions.</text>
</comment>
<evidence type="ECO:0000256" key="3">
    <source>
        <dbReference type="ARBA" id="ARBA00022723"/>
    </source>
</evidence>
<evidence type="ECO:0000256" key="5">
    <source>
        <dbReference type="ARBA" id="ARBA00023004"/>
    </source>
</evidence>
<dbReference type="EMBL" id="JACHDB010000001">
    <property type="protein sequence ID" value="MBB5430024.1"/>
    <property type="molecule type" value="Genomic_DNA"/>
</dbReference>
<reference evidence="9 10" key="1">
    <citation type="submission" date="2020-08" db="EMBL/GenBank/DDBJ databases">
        <title>Sequencing the genomes of 1000 actinobacteria strains.</title>
        <authorList>
            <person name="Klenk H.-P."/>
        </authorList>
    </citation>
    <scope>NUCLEOTIDE SEQUENCE [LARGE SCALE GENOMIC DNA]</scope>
    <source>
        <strain evidence="9 10">DSM 44551</strain>
    </source>
</reference>
<dbReference type="PANTHER" id="PTHR36923:SF3">
    <property type="entry name" value="FERREDOXIN"/>
    <property type="match status" value="1"/>
</dbReference>
<keyword evidence="2 8" id="KW-0813">Transport</keyword>
<dbReference type="Proteomes" id="UP000572635">
    <property type="component" value="Unassembled WGS sequence"/>
</dbReference>
<evidence type="ECO:0000256" key="8">
    <source>
        <dbReference type="RuleBase" id="RU368020"/>
    </source>
</evidence>
<keyword evidence="3 8" id="KW-0479">Metal-binding</keyword>
<organism evidence="9 10">
    <name type="scientific">Nocardiopsis composta</name>
    <dbReference type="NCBI Taxonomy" id="157465"/>
    <lineage>
        <taxon>Bacteria</taxon>
        <taxon>Bacillati</taxon>
        <taxon>Actinomycetota</taxon>
        <taxon>Actinomycetes</taxon>
        <taxon>Streptosporangiales</taxon>
        <taxon>Nocardiopsidaceae</taxon>
        <taxon>Nocardiopsis</taxon>
    </lineage>
</organism>
<keyword evidence="4 8" id="KW-0249">Electron transport</keyword>